<dbReference type="InterPro" id="IPR012867">
    <property type="entry name" value="DUF1648"/>
</dbReference>
<proteinExistence type="predicted"/>
<evidence type="ECO:0000313" key="3">
    <source>
        <dbReference type="EMBL" id="MBP1991454.1"/>
    </source>
</evidence>
<keyword evidence="1" id="KW-0472">Membrane</keyword>
<feature type="transmembrane region" description="Helical" evidence="1">
    <location>
        <begin position="42"/>
        <end position="61"/>
    </location>
</feature>
<feature type="transmembrane region" description="Helical" evidence="1">
    <location>
        <begin position="118"/>
        <end position="139"/>
    </location>
</feature>
<evidence type="ECO:0000256" key="1">
    <source>
        <dbReference type="SAM" id="Phobius"/>
    </source>
</evidence>
<comment type="caution">
    <text evidence="3">The sequence shown here is derived from an EMBL/GenBank/DDBJ whole genome shotgun (WGS) entry which is preliminary data.</text>
</comment>
<keyword evidence="4" id="KW-1185">Reference proteome</keyword>
<dbReference type="Proteomes" id="UP001519287">
    <property type="component" value="Unassembled WGS sequence"/>
</dbReference>
<gene>
    <name evidence="3" type="ORF">J2Z66_003061</name>
</gene>
<dbReference type="EMBL" id="JAGGLB010000009">
    <property type="protein sequence ID" value="MBP1991454.1"/>
    <property type="molecule type" value="Genomic_DNA"/>
</dbReference>
<keyword evidence="1" id="KW-1133">Transmembrane helix</keyword>
<keyword evidence="1" id="KW-0812">Transmembrane</keyword>
<organism evidence="3 4">
    <name type="scientific">Paenibacillus eucommiae</name>
    <dbReference type="NCBI Taxonomy" id="1355755"/>
    <lineage>
        <taxon>Bacteria</taxon>
        <taxon>Bacillati</taxon>
        <taxon>Bacillota</taxon>
        <taxon>Bacilli</taxon>
        <taxon>Bacillales</taxon>
        <taxon>Paenibacillaceae</taxon>
        <taxon>Paenibacillus</taxon>
    </lineage>
</organism>
<evidence type="ECO:0000313" key="4">
    <source>
        <dbReference type="Proteomes" id="UP001519287"/>
    </source>
</evidence>
<reference evidence="3 4" key="1">
    <citation type="submission" date="2021-03" db="EMBL/GenBank/DDBJ databases">
        <title>Genomic Encyclopedia of Type Strains, Phase IV (KMG-IV): sequencing the most valuable type-strain genomes for metagenomic binning, comparative biology and taxonomic classification.</title>
        <authorList>
            <person name="Goeker M."/>
        </authorList>
    </citation>
    <scope>NUCLEOTIDE SEQUENCE [LARGE SCALE GENOMIC DNA]</scope>
    <source>
        <strain evidence="3 4">DSM 26048</strain>
    </source>
</reference>
<dbReference type="Pfam" id="PF07853">
    <property type="entry name" value="DUF1648"/>
    <property type="match status" value="1"/>
</dbReference>
<protein>
    <submittedName>
        <fullName evidence="3">Membrane protein</fullName>
    </submittedName>
</protein>
<feature type="domain" description="DUF1648" evidence="2">
    <location>
        <begin position="5"/>
        <end position="49"/>
    </location>
</feature>
<feature type="transmembrane region" description="Helical" evidence="1">
    <location>
        <begin position="82"/>
        <end position="103"/>
    </location>
</feature>
<accession>A0ABS4IY30</accession>
<name>A0ABS4IY30_9BACL</name>
<evidence type="ECO:0000259" key="2">
    <source>
        <dbReference type="Pfam" id="PF07853"/>
    </source>
</evidence>
<dbReference type="RefSeq" id="WP_209972216.1">
    <property type="nucleotide sequence ID" value="NZ_JAGGLB010000009.1"/>
</dbReference>
<sequence>MSLIVLVGIIGYLFSVWSQLPEQVPQHYNAAGEVDKWGGRGVLFPLPILSALLYAGQSVLSKFPQSFNYLSPVTEENAPRQYITARMMISWLKLQLVVLFSYIEWDMIQSALGKSGGLGLWFLPVTLVVVFGTIIFYAVRSVRIK</sequence>